<evidence type="ECO:0000256" key="12">
    <source>
        <dbReference type="PIRSR" id="PIRSR000094-3"/>
    </source>
</evidence>
<keyword evidence="8 9" id="KW-0275">Fatty acid biosynthesis</keyword>
<evidence type="ECO:0000313" key="14">
    <source>
        <dbReference type="Proteomes" id="UP001228113"/>
    </source>
</evidence>
<dbReference type="KEGG" id="msea:METESE_36330"/>
<sequence length="254" mass="27359">MLMKGKRGLVVGVANKWSIAWGISQRLMEEGAELAFTYQNERLGKNVRELTEGLENPILIPMDVTSDKQILMTFELLKRVWGHLDFLVHAVAYAPRAALEGSFVATTREDFRIAHDISAYSLAALCQSAQGLMGEGGSVVALSYLGSTRVVPNYNVMGVAKASLEASVRYLASDLGPQGIRVNAVSAGPIKTLASSGISGFGGMQRHHRNRAPLRRDTETAEVADATLFMLSPLSRGVTGQVLYVDGGFSIMGD</sequence>
<name>A0AA48H2A9_9BACT</name>
<dbReference type="Gene3D" id="3.40.50.720">
    <property type="entry name" value="NAD(P)-binding Rossmann-like Domain"/>
    <property type="match status" value="1"/>
</dbReference>
<dbReference type="RefSeq" id="WP_243331705.1">
    <property type="nucleotide sequence ID" value="NZ_AP027081.1"/>
</dbReference>
<evidence type="ECO:0000256" key="7">
    <source>
        <dbReference type="ARBA" id="ARBA00023098"/>
    </source>
</evidence>
<protein>
    <recommendedName>
        <fullName evidence="9">Enoyl-[acyl-carrier-protein] reductase [NADH]</fullName>
        <ecNumber evidence="9">1.3.1.9</ecNumber>
    </recommendedName>
</protein>
<keyword evidence="4" id="KW-0276">Fatty acid metabolism</keyword>
<dbReference type="InterPro" id="IPR036291">
    <property type="entry name" value="NAD(P)-bd_dom_sf"/>
</dbReference>
<dbReference type="PANTHER" id="PTHR43159">
    <property type="entry name" value="ENOYL-[ACYL-CARRIER-PROTEIN] REDUCTASE"/>
    <property type="match status" value="1"/>
</dbReference>
<dbReference type="EMBL" id="AP027081">
    <property type="protein sequence ID" value="BDU78675.1"/>
    <property type="molecule type" value="Genomic_DNA"/>
</dbReference>
<evidence type="ECO:0000256" key="3">
    <source>
        <dbReference type="ARBA" id="ARBA00022516"/>
    </source>
</evidence>
<evidence type="ECO:0000256" key="6">
    <source>
        <dbReference type="ARBA" id="ARBA00023027"/>
    </source>
</evidence>
<dbReference type="PANTHER" id="PTHR43159:SF2">
    <property type="entry name" value="ENOYL-[ACYL-CARRIER-PROTEIN] REDUCTASE [NADH], CHLOROPLASTIC"/>
    <property type="match status" value="1"/>
</dbReference>
<dbReference type="InterPro" id="IPR002347">
    <property type="entry name" value="SDR_fam"/>
</dbReference>
<dbReference type="EC" id="1.3.1.9" evidence="9"/>
<evidence type="ECO:0000256" key="9">
    <source>
        <dbReference type="PIRNR" id="PIRNR000094"/>
    </source>
</evidence>
<dbReference type="FunFam" id="3.40.50.720:FF:000054">
    <property type="entry name" value="Enoyl-[acyl-carrier-protein] reductase [NADH]"/>
    <property type="match status" value="1"/>
</dbReference>
<dbReference type="GO" id="GO:0006633">
    <property type="term" value="P:fatty acid biosynthetic process"/>
    <property type="evidence" value="ECO:0007669"/>
    <property type="project" value="UniProtKB-KW"/>
</dbReference>
<organism evidence="13 14">
    <name type="scientific">Mesoterricola sediminis</name>
    <dbReference type="NCBI Taxonomy" id="2927980"/>
    <lineage>
        <taxon>Bacteria</taxon>
        <taxon>Pseudomonadati</taxon>
        <taxon>Acidobacteriota</taxon>
        <taxon>Holophagae</taxon>
        <taxon>Holophagales</taxon>
        <taxon>Holophagaceae</taxon>
        <taxon>Mesoterricola</taxon>
    </lineage>
</organism>
<dbReference type="InterPro" id="IPR014358">
    <property type="entry name" value="Enoyl-ACP_Rdtase_NADH"/>
</dbReference>
<reference evidence="13" key="1">
    <citation type="journal article" date="2023" name="Int. J. Syst. Evol. Microbiol.">
        <title>Mesoterricola silvestris gen. nov., sp. nov., Mesoterricola sediminis sp. nov., Geothrix oryzae sp. nov., Geothrix edaphica sp. nov., Geothrix rubra sp. nov., and Geothrix limicola sp. nov., six novel members of Acidobacteriota isolated from soils.</title>
        <authorList>
            <person name="Itoh H."/>
            <person name="Sugisawa Y."/>
            <person name="Mise K."/>
            <person name="Xu Z."/>
            <person name="Kuniyasu M."/>
            <person name="Ushijima N."/>
            <person name="Kawano K."/>
            <person name="Kobayashi E."/>
            <person name="Shiratori Y."/>
            <person name="Masuda Y."/>
            <person name="Senoo K."/>
        </authorList>
    </citation>
    <scope>NUCLEOTIDE SEQUENCE</scope>
    <source>
        <strain evidence="13">W786</strain>
    </source>
</reference>
<dbReference type="GO" id="GO:0004318">
    <property type="term" value="F:enoyl-[acyl-carrier-protein] reductase (NADH) activity"/>
    <property type="evidence" value="ECO:0007669"/>
    <property type="project" value="UniProtKB-EC"/>
</dbReference>
<feature type="binding site" evidence="12">
    <location>
        <begin position="190"/>
        <end position="194"/>
    </location>
    <ligand>
        <name>NAD(+)</name>
        <dbReference type="ChEBI" id="CHEBI:57540"/>
    </ligand>
</feature>
<evidence type="ECO:0000256" key="11">
    <source>
        <dbReference type="PIRSR" id="PIRSR000094-2"/>
    </source>
</evidence>
<accession>A0AA48H2A9</accession>
<feature type="active site" description="Proton acceptor" evidence="10">
    <location>
        <position position="144"/>
    </location>
</feature>
<feature type="binding site" evidence="12">
    <location>
        <position position="12"/>
    </location>
    <ligand>
        <name>NAD(+)</name>
        <dbReference type="ChEBI" id="CHEBI:57540"/>
    </ligand>
</feature>
<dbReference type="PRINTS" id="PR00081">
    <property type="entry name" value="GDHRDH"/>
</dbReference>
<feature type="binding site" evidence="12">
    <location>
        <position position="91"/>
    </location>
    <ligand>
        <name>NAD(+)</name>
        <dbReference type="ChEBI" id="CHEBI:57540"/>
    </ligand>
</feature>
<gene>
    <name evidence="13" type="ORF">METESE_36330</name>
</gene>
<feature type="binding site" evidence="12">
    <location>
        <begin position="18"/>
        <end position="19"/>
    </location>
    <ligand>
        <name>NAD(+)</name>
        <dbReference type="ChEBI" id="CHEBI:57540"/>
    </ligand>
</feature>
<comment type="catalytic activity">
    <reaction evidence="9">
        <text>a 2,3-saturated acyl-[ACP] + NAD(+) = a (2E)-enoyl-[ACP] + NADH + H(+)</text>
        <dbReference type="Rhea" id="RHEA:10240"/>
        <dbReference type="Rhea" id="RHEA-COMP:9925"/>
        <dbReference type="Rhea" id="RHEA-COMP:9926"/>
        <dbReference type="ChEBI" id="CHEBI:15378"/>
        <dbReference type="ChEBI" id="CHEBI:57540"/>
        <dbReference type="ChEBI" id="CHEBI:57945"/>
        <dbReference type="ChEBI" id="CHEBI:78784"/>
        <dbReference type="ChEBI" id="CHEBI:78785"/>
        <dbReference type="EC" id="1.3.1.9"/>
    </reaction>
</comment>
<dbReference type="Pfam" id="PF13561">
    <property type="entry name" value="adh_short_C2"/>
    <property type="match status" value="1"/>
</dbReference>
<feature type="binding site" evidence="12">
    <location>
        <position position="161"/>
    </location>
    <ligand>
        <name>NAD(+)</name>
        <dbReference type="ChEBI" id="CHEBI:57540"/>
    </ligand>
</feature>
<dbReference type="AlphaFoldDB" id="A0AA48H2A9"/>
<feature type="binding site" evidence="12">
    <location>
        <position position="39"/>
    </location>
    <ligand>
        <name>NAD(+)</name>
        <dbReference type="ChEBI" id="CHEBI:57540"/>
    </ligand>
</feature>
<keyword evidence="6 9" id="KW-0520">NAD</keyword>
<keyword evidence="5 9" id="KW-0560">Oxidoreductase</keyword>
<dbReference type="Gene3D" id="1.10.8.400">
    <property type="entry name" value="Enoyl acyl carrier protein reductase"/>
    <property type="match status" value="1"/>
</dbReference>
<dbReference type="SUPFAM" id="SSF51735">
    <property type="entry name" value="NAD(P)-binding Rossmann-fold domains"/>
    <property type="match status" value="1"/>
</dbReference>
<comment type="pathway">
    <text evidence="1">Lipid metabolism; fatty acid biosynthesis.</text>
</comment>
<proteinExistence type="inferred from homology"/>
<dbReference type="Proteomes" id="UP001228113">
    <property type="component" value="Chromosome"/>
</dbReference>
<evidence type="ECO:0000313" key="13">
    <source>
        <dbReference type="EMBL" id="BDU78675.1"/>
    </source>
</evidence>
<evidence type="ECO:0000256" key="4">
    <source>
        <dbReference type="ARBA" id="ARBA00022832"/>
    </source>
</evidence>
<dbReference type="CDD" id="cd05372">
    <property type="entry name" value="ENR_SDR"/>
    <property type="match status" value="1"/>
</dbReference>
<keyword evidence="3 9" id="KW-0444">Lipid biosynthesis</keyword>
<evidence type="ECO:0000256" key="10">
    <source>
        <dbReference type="PIRSR" id="PIRSR000094-1"/>
    </source>
</evidence>
<keyword evidence="7" id="KW-0443">Lipid metabolism</keyword>
<comment type="similarity">
    <text evidence="2 9">Belongs to the short-chain dehydrogenases/reductases (SDR) family. FabI subfamily.</text>
</comment>
<feature type="binding site" evidence="11">
    <location>
        <position position="94"/>
    </location>
    <ligand>
        <name>substrate</name>
    </ligand>
</feature>
<evidence type="ECO:0000256" key="2">
    <source>
        <dbReference type="ARBA" id="ARBA00009233"/>
    </source>
</evidence>
<evidence type="ECO:0000256" key="5">
    <source>
        <dbReference type="ARBA" id="ARBA00023002"/>
    </source>
</evidence>
<keyword evidence="14" id="KW-1185">Reference proteome</keyword>
<evidence type="ECO:0000256" key="8">
    <source>
        <dbReference type="ARBA" id="ARBA00023160"/>
    </source>
</evidence>
<dbReference type="PIRSF" id="PIRSF000094">
    <property type="entry name" value="Enoyl-ACP_rdct"/>
    <property type="match status" value="1"/>
</dbReference>
<evidence type="ECO:0000256" key="1">
    <source>
        <dbReference type="ARBA" id="ARBA00005194"/>
    </source>
</evidence>
<feature type="binding site" evidence="12">
    <location>
        <begin position="63"/>
        <end position="64"/>
    </location>
    <ligand>
        <name>NAD(+)</name>
        <dbReference type="ChEBI" id="CHEBI:57540"/>
    </ligand>
</feature>
<feature type="active site" description="Proton acceptor" evidence="10">
    <location>
        <position position="154"/>
    </location>
</feature>